<keyword evidence="2" id="KW-0067">ATP-binding</keyword>
<dbReference type="EMBL" id="WABS01000013">
    <property type="protein sequence ID" value="MBI0554550.1"/>
    <property type="molecule type" value="Genomic_DNA"/>
</dbReference>
<keyword evidence="1" id="KW-0175">Coiled coil</keyword>
<evidence type="ECO:0000313" key="3">
    <source>
        <dbReference type="Proteomes" id="UP001194579"/>
    </source>
</evidence>
<keyword evidence="2" id="KW-0547">Nucleotide-binding</keyword>
<sequence length="181" mass="20231">MNASVIRKMVVAALIGKTDADERVYSPRDWNTSAEIYPAILVQTPIDVKNSLGRNAPQFNTVTTVRVTGRLQELDDEAEDNGALKAEEALESLREQIERALINSYELTRQTQQFVQIRSTIDVDASGEGHIAQLLMELDIEYYQGPETFYVIDSNPLHGVDVTIDMPAGTPEPRVKINLQE</sequence>
<evidence type="ECO:0000313" key="2">
    <source>
        <dbReference type="EMBL" id="MBI0554550.1"/>
    </source>
</evidence>
<evidence type="ECO:0000256" key="1">
    <source>
        <dbReference type="SAM" id="Coils"/>
    </source>
</evidence>
<dbReference type="RefSeq" id="WP_198339414.1">
    <property type="nucleotide sequence ID" value="NZ_JBBBPJ010000005.1"/>
</dbReference>
<dbReference type="Proteomes" id="UP001194579">
    <property type="component" value="Unassembled WGS sequence"/>
</dbReference>
<protein>
    <submittedName>
        <fullName evidence="2">ATP-binding protein</fullName>
    </submittedName>
</protein>
<accession>A0ABS0S0K8</accession>
<dbReference type="GO" id="GO:0005524">
    <property type="term" value="F:ATP binding"/>
    <property type="evidence" value="ECO:0007669"/>
    <property type="project" value="UniProtKB-KW"/>
</dbReference>
<feature type="coiled-coil region" evidence="1">
    <location>
        <begin position="83"/>
        <end position="110"/>
    </location>
</feature>
<proteinExistence type="predicted"/>
<name>A0ABS0S0K8_PECPM</name>
<reference evidence="3" key="1">
    <citation type="submission" date="2023-07" db="EMBL/GenBank/DDBJ databases">
        <title>Identification of Pectobacterium versatile causing blackleg of potato from New York State with a whole genome sequencing approach.</title>
        <authorList>
            <person name="Ma X."/>
            <person name="Swingle B."/>
        </authorList>
    </citation>
    <scope>NUCLEOTIDE SEQUENCE [LARGE SCALE GENOMIC DNA]</scope>
    <source>
        <strain evidence="3">NY1588A</strain>
    </source>
</reference>
<gene>
    <name evidence="2" type="ORF">F6Q06_08615</name>
</gene>
<keyword evidence="3" id="KW-1185">Reference proteome</keyword>
<organism evidence="2 3">
    <name type="scientific">Pectobacterium parmentieri</name>
    <dbReference type="NCBI Taxonomy" id="1905730"/>
    <lineage>
        <taxon>Bacteria</taxon>
        <taxon>Pseudomonadati</taxon>
        <taxon>Pseudomonadota</taxon>
        <taxon>Gammaproteobacteria</taxon>
        <taxon>Enterobacterales</taxon>
        <taxon>Pectobacteriaceae</taxon>
        <taxon>Pectobacterium</taxon>
    </lineage>
</organism>
<comment type="caution">
    <text evidence="2">The sequence shown here is derived from an EMBL/GenBank/DDBJ whole genome shotgun (WGS) entry which is preliminary data.</text>
</comment>